<evidence type="ECO:0000313" key="8">
    <source>
        <dbReference type="Proteomes" id="UP000578077"/>
    </source>
</evidence>
<dbReference type="PANTHER" id="PTHR47053:SF1">
    <property type="entry name" value="MUREIN DD-ENDOPEPTIDASE MEPH-RELATED"/>
    <property type="match status" value="1"/>
</dbReference>
<name>A0A841EJ35_9ACTN</name>
<organism evidence="7 8">
    <name type="scientific">Streptomonospora salina</name>
    <dbReference type="NCBI Taxonomy" id="104205"/>
    <lineage>
        <taxon>Bacteria</taxon>
        <taxon>Bacillati</taxon>
        <taxon>Actinomycetota</taxon>
        <taxon>Actinomycetes</taxon>
        <taxon>Streptosporangiales</taxon>
        <taxon>Nocardiopsidaceae</taxon>
        <taxon>Streptomonospora</taxon>
    </lineage>
</organism>
<evidence type="ECO:0000256" key="4">
    <source>
        <dbReference type="ARBA" id="ARBA00022807"/>
    </source>
</evidence>
<dbReference type="RefSeq" id="WP_184636239.1">
    <property type="nucleotide sequence ID" value="NZ_BAABKT010000039.1"/>
</dbReference>
<dbReference type="SUPFAM" id="SSF53955">
    <property type="entry name" value="Lysozyme-like"/>
    <property type="match status" value="1"/>
</dbReference>
<dbReference type="Proteomes" id="UP000578077">
    <property type="component" value="Unassembled WGS sequence"/>
</dbReference>
<keyword evidence="4" id="KW-0788">Thiol protease</keyword>
<evidence type="ECO:0000259" key="6">
    <source>
        <dbReference type="PROSITE" id="PS51935"/>
    </source>
</evidence>
<keyword evidence="3" id="KW-0378">Hydrolase</keyword>
<dbReference type="InterPro" id="IPR051202">
    <property type="entry name" value="Peptidase_C40"/>
</dbReference>
<dbReference type="SUPFAM" id="SSF54001">
    <property type="entry name" value="Cysteine proteinases"/>
    <property type="match status" value="1"/>
</dbReference>
<evidence type="ECO:0000256" key="5">
    <source>
        <dbReference type="SAM" id="Phobius"/>
    </source>
</evidence>
<dbReference type="Gene3D" id="3.90.1720.10">
    <property type="entry name" value="endopeptidase domain like (from Nostoc punctiforme)"/>
    <property type="match status" value="1"/>
</dbReference>
<keyword evidence="5" id="KW-0472">Membrane</keyword>
<evidence type="ECO:0000256" key="2">
    <source>
        <dbReference type="ARBA" id="ARBA00022670"/>
    </source>
</evidence>
<protein>
    <submittedName>
        <fullName evidence="7">Uncharacterized protein YycO</fullName>
    </submittedName>
</protein>
<evidence type="ECO:0000313" key="7">
    <source>
        <dbReference type="EMBL" id="MBB5999431.1"/>
    </source>
</evidence>
<accession>A0A841EJ35</accession>
<dbReference type="InterPro" id="IPR038765">
    <property type="entry name" value="Papain-like_cys_pep_sf"/>
</dbReference>
<dbReference type="GO" id="GO:0008234">
    <property type="term" value="F:cysteine-type peptidase activity"/>
    <property type="evidence" value="ECO:0007669"/>
    <property type="project" value="UniProtKB-KW"/>
</dbReference>
<dbReference type="Pfam" id="PF00877">
    <property type="entry name" value="NLPC_P60"/>
    <property type="match status" value="1"/>
</dbReference>
<keyword evidence="2" id="KW-0645">Protease</keyword>
<feature type="domain" description="NlpC/P60" evidence="6">
    <location>
        <begin position="252"/>
        <end position="376"/>
    </location>
</feature>
<feature type="transmembrane region" description="Helical" evidence="5">
    <location>
        <begin position="21"/>
        <end position="43"/>
    </location>
</feature>
<keyword evidence="5" id="KW-1133">Transmembrane helix</keyword>
<comment type="similarity">
    <text evidence="1">Belongs to the peptidase C40 family.</text>
</comment>
<dbReference type="AlphaFoldDB" id="A0A841EJ35"/>
<dbReference type="Gene3D" id="1.10.530.10">
    <property type="match status" value="1"/>
</dbReference>
<comment type="caution">
    <text evidence="7">The sequence shown here is derived from an EMBL/GenBank/DDBJ whole genome shotgun (WGS) entry which is preliminary data.</text>
</comment>
<reference evidence="7 8" key="1">
    <citation type="submission" date="2020-08" db="EMBL/GenBank/DDBJ databases">
        <title>Sequencing the genomes of 1000 actinobacteria strains.</title>
        <authorList>
            <person name="Klenk H.-P."/>
        </authorList>
    </citation>
    <scope>NUCLEOTIDE SEQUENCE [LARGE SCALE GENOMIC DNA]</scope>
    <source>
        <strain evidence="7 8">DSM 44593</strain>
    </source>
</reference>
<gene>
    <name evidence="7" type="ORF">HNR25_003182</name>
</gene>
<dbReference type="PROSITE" id="PS51935">
    <property type="entry name" value="NLPC_P60"/>
    <property type="match status" value="1"/>
</dbReference>
<keyword evidence="8" id="KW-1185">Reference proteome</keyword>
<sequence>MISLFAGPAARNADTGAAVTRLAIAVGLFLLGAIVVGVVIVPLTALNPGIISSVGALQCTSDGATDQAESSGYAEDSIPEDYLDLYRSVGEEKDVPWNVLASVGQAESDHGRWPGAGITEGHNDAGAAGPMQFGALDGSAAGNSWGGEPVMDADDRPEEGYGQDGNGDGTVSVYDPADAIPAAADYLLAHGAQEDMDEAIFAYNHSWGYVDEVTSWADRYAEGDFETSGSVQRAVNCELDDEGEPISLLASSDLAQDVVEWAMDQRGKPYVWSATGPDAFDCSGLTQGAYGSIGVSIPRVSQDQWAFGPKIPEGEEQPGDLVFFDVNGPGGTPGHVGMVVGDGLMVEAWCTDCGPIATREYDAPGRSAILGFTRPLEHPDVKAQLGDRAQ</sequence>
<proteinExistence type="inferred from homology"/>
<dbReference type="GO" id="GO:0006508">
    <property type="term" value="P:proteolysis"/>
    <property type="evidence" value="ECO:0007669"/>
    <property type="project" value="UniProtKB-KW"/>
</dbReference>
<dbReference type="EMBL" id="JACHLY010000001">
    <property type="protein sequence ID" value="MBB5999431.1"/>
    <property type="molecule type" value="Genomic_DNA"/>
</dbReference>
<dbReference type="InterPro" id="IPR023346">
    <property type="entry name" value="Lysozyme-like_dom_sf"/>
</dbReference>
<dbReference type="PANTHER" id="PTHR47053">
    <property type="entry name" value="MUREIN DD-ENDOPEPTIDASE MEPH-RELATED"/>
    <property type="match status" value="1"/>
</dbReference>
<evidence type="ECO:0000256" key="1">
    <source>
        <dbReference type="ARBA" id="ARBA00007074"/>
    </source>
</evidence>
<dbReference type="InterPro" id="IPR000064">
    <property type="entry name" value="NLP_P60_dom"/>
</dbReference>
<keyword evidence="5" id="KW-0812">Transmembrane</keyword>
<evidence type="ECO:0000256" key="3">
    <source>
        <dbReference type="ARBA" id="ARBA00022801"/>
    </source>
</evidence>